<organism evidence="1 2">
    <name type="scientific">Mycobacterium kansasii 662</name>
    <dbReference type="NCBI Taxonomy" id="1299326"/>
    <lineage>
        <taxon>Bacteria</taxon>
        <taxon>Bacillati</taxon>
        <taxon>Actinomycetota</taxon>
        <taxon>Actinomycetes</taxon>
        <taxon>Mycobacteriales</taxon>
        <taxon>Mycobacteriaceae</taxon>
        <taxon>Mycobacterium</taxon>
    </lineage>
</organism>
<dbReference type="EMBL" id="JAOA01000043">
    <property type="protein sequence ID" value="ETZ96549.1"/>
    <property type="molecule type" value="Genomic_DNA"/>
</dbReference>
<protein>
    <submittedName>
        <fullName evidence="1">Uncharacterized protein</fullName>
    </submittedName>
</protein>
<evidence type="ECO:0000313" key="2">
    <source>
        <dbReference type="Proteomes" id="UP000020561"/>
    </source>
</evidence>
<sequence>MDAAVAEEFRDRYRCFVVDEYQGRHTAAAAGAVGMGWGIATI</sequence>
<comment type="caution">
    <text evidence="1">The sequence shown here is derived from an EMBL/GenBank/DDBJ whole genome shotgun (WGS) entry which is preliminary data.</text>
</comment>
<gene>
    <name evidence="1" type="ORF">I545_6948</name>
</gene>
<name>X7XQT1_MYCKA</name>
<dbReference type="Proteomes" id="UP000020561">
    <property type="component" value="Unassembled WGS sequence"/>
</dbReference>
<dbReference type="AlphaFoldDB" id="X7XQT1"/>
<dbReference type="PATRIC" id="fig|1299326.3.peg.6667"/>
<reference evidence="1 2" key="1">
    <citation type="submission" date="2013-12" db="EMBL/GenBank/DDBJ databases">
        <authorList>
            <person name="Brown-Elliot B."/>
            <person name="Wallace R."/>
            <person name="Lenaerts A."/>
            <person name="Ordway D."/>
            <person name="DeGroote M.A."/>
            <person name="Parker T."/>
            <person name="Sizemore C."/>
            <person name="Tallon L.J."/>
            <person name="Sadzewicz L.K."/>
            <person name="Sengamalay N."/>
            <person name="Fraser C.M."/>
            <person name="Hine E."/>
            <person name="Shefchek K.A."/>
            <person name="Das S.P."/>
            <person name="Tettelin H."/>
        </authorList>
    </citation>
    <scope>NUCLEOTIDE SEQUENCE [LARGE SCALE GENOMIC DNA]</scope>
    <source>
        <strain evidence="1 2">662</strain>
    </source>
</reference>
<proteinExistence type="predicted"/>
<evidence type="ECO:0000313" key="1">
    <source>
        <dbReference type="EMBL" id="ETZ96549.1"/>
    </source>
</evidence>
<accession>X7XQT1</accession>